<name>A0A173LP27_9ACTN</name>
<reference evidence="1 2" key="1">
    <citation type="submission" date="2016-06" db="EMBL/GenBank/DDBJ databases">
        <title>Complete genome sequence of a saline-alkali tolerant type strain Dietzia timorensis ID05-A0528T.</title>
        <authorList>
            <person name="Wu X."/>
        </authorList>
    </citation>
    <scope>NUCLEOTIDE SEQUENCE [LARGE SCALE GENOMIC DNA]</scope>
    <source>
        <strain evidence="1 2">ID05-A0528</strain>
    </source>
</reference>
<dbReference type="AlphaFoldDB" id="A0A173LP27"/>
<organism evidence="1 2">
    <name type="scientific">Dietzia timorensis</name>
    <dbReference type="NCBI Taxonomy" id="499555"/>
    <lineage>
        <taxon>Bacteria</taxon>
        <taxon>Bacillati</taxon>
        <taxon>Actinomycetota</taxon>
        <taxon>Actinomycetes</taxon>
        <taxon>Mycobacteriales</taxon>
        <taxon>Dietziaceae</taxon>
        <taxon>Dietzia</taxon>
    </lineage>
</organism>
<proteinExistence type="predicted"/>
<dbReference type="KEGG" id="dtm:BJL86_3267"/>
<sequence>MDEVWVLWEDEAPNQAPRVGVSVEISARWHPEPEFLPASMWSSADDFDYSSVDRGVLLISRRSSLSVVMPGWAVESGPPPPGVLQQDRYLWIDTDFSPSFTATIAATCLVCVPAEDFSDPRPASAIVVTDRATPPEGFLILHRYIKVTTSRDF</sequence>
<dbReference type="STRING" id="499555.BJL86_3267"/>
<dbReference type="EMBL" id="CP015961">
    <property type="protein sequence ID" value="ANI94026.1"/>
    <property type="molecule type" value="Genomic_DNA"/>
</dbReference>
<dbReference type="Proteomes" id="UP000186104">
    <property type="component" value="Chromosome"/>
</dbReference>
<evidence type="ECO:0000313" key="2">
    <source>
        <dbReference type="Proteomes" id="UP000186104"/>
    </source>
</evidence>
<protein>
    <submittedName>
        <fullName evidence="1">Uncharacterized protein</fullName>
    </submittedName>
</protein>
<keyword evidence="2" id="KW-1185">Reference proteome</keyword>
<gene>
    <name evidence="1" type="ORF">BJL86_3267</name>
</gene>
<evidence type="ECO:0000313" key="1">
    <source>
        <dbReference type="EMBL" id="ANI94026.1"/>
    </source>
</evidence>
<accession>A0A173LP27</accession>
<dbReference type="RefSeq" id="WP_067476015.1">
    <property type="nucleotide sequence ID" value="NZ_CP015961.1"/>
</dbReference>